<reference evidence="15 16" key="1">
    <citation type="submission" date="2018-09" db="EMBL/GenBank/DDBJ databases">
        <title>YIM 75000 draft genome.</title>
        <authorList>
            <person name="Tang S."/>
            <person name="Feng Y."/>
        </authorList>
    </citation>
    <scope>NUCLEOTIDE SEQUENCE [LARGE SCALE GENOMIC DNA]</scope>
    <source>
        <strain evidence="15 16">YIM 75000</strain>
    </source>
</reference>
<evidence type="ECO:0000256" key="11">
    <source>
        <dbReference type="SAM" id="MobiDB-lite"/>
    </source>
</evidence>
<evidence type="ECO:0000256" key="7">
    <source>
        <dbReference type="ARBA" id="ARBA00023122"/>
    </source>
</evidence>
<evidence type="ECO:0000256" key="6">
    <source>
        <dbReference type="ARBA" id="ARBA00022989"/>
    </source>
</evidence>
<organism evidence="15 16">
    <name type="scientific">Vallicoccus soli</name>
    <dbReference type="NCBI Taxonomy" id="2339232"/>
    <lineage>
        <taxon>Bacteria</taxon>
        <taxon>Bacillati</taxon>
        <taxon>Actinomycetota</taxon>
        <taxon>Actinomycetes</taxon>
        <taxon>Motilibacterales</taxon>
        <taxon>Vallicoccaceae</taxon>
        <taxon>Vallicoccus</taxon>
    </lineage>
</organism>
<protein>
    <submittedName>
        <fullName evidence="15">HlyC/CorC family transporter</fullName>
    </submittedName>
</protein>
<dbReference type="Pfam" id="PF01595">
    <property type="entry name" value="CNNM"/>
    <property type="match status" value="1"/>
</dbReference>
<dbReference type="PANTHER" id="PTHR43099:SF5">
    <property type="entry name" value="HLYC_CORC FAMILY TRANSPORTER"/>
    <property type="match status" value="1"/>
</dbReference>
<evidence type="ECO:0000256" key="10">
    <source>
        <dbReference type="PROSITE-ProRule" id="PRU01193"/>
    </source>
</evidence>
<feature type="compositionally biased region" description="Low complexity" evidence="11">
    <location>
        <begin position="430"/>
        <end position="444"/>
    </location>
</feature>
<keyword evidence="8 10" id="KW-0472">Membrane</keyword>
<dbReference type="InterPro" id="IPR051676">
    <property type="entry name" value="UPF0053_domain"/>
</dbReference>
<dbReference type="Pfam" id="PF03471">
    <property type="entry name" value="CorC_HlyC"/>
    <property type="match status" value="1"/>
</dbReference>
<dbReference type="InterPro" id="IPR005170">
    <property type="entry name" value="Transptr-assoc_dom"/>
</dbReference>
<comment type="similarity">
    <text evidence="2">Belongs to the UPF0053 family.</text>
</comment>
<dbReference type="PROSITE" id="PS51846">
    <property type="entry name" value="CNNM"/>
    <property type="match status" value="1"/>
</dbReference>
<evidence type="ECO:0000313" key="16">
    <source>
        <dbReference type="Proteomes" id="UP000265614"/>
    </source>
</evidence>
<evidence type="ECO:0000256" key="5">
    <source>
        <dbReference type="ARBA" id="ARBA00022737"/>
    </source>
</evidence>
<dbReference type="PANTHER" id="PTHR43099">
    <property type="entry name" value="UPF0053 PROTEIN YRKA"/>
    <property type="match status" value="1"/>
</dbReference>
<name>A0A3A3YY99_9ACTN</name>
<keyword evidence="5" id="KW-0677">Repeat</keyword>
<feature type="transmembrane region" description="Helical" evidence="12">
    <location>
        <begin position="59"/>
        <end position="83"/>
    </location>
</feature>
<evidence type="ECO:0000256" key="3">
    <source>
        <dbReference type="ARBA" id="ARBA00022475"/>
    </source>
</evidence>
<dbReference type="GO" id="GO:0005886">
    <property type="term" value="C:plasma membrane"/>
    <property type="evidence" value="ECO:0007669"/>
    <property type="project" value="UniProtKB-SubCell"/>
</dbReference>
<dbReference type="InterPro" id="IPR046342">
    <property type="entry name" value="CBS_dom_sf"/>
</dbReference>
<evidence type="ECO:0000313" key="15">
    <source>
        <dbReference type="EMBL" id="RJK95274.1"/>
    </source>
</evidence>
<dbReference type="RefSeq" id="WP_119950621.1">
    <property type="nucleotide sequence ID" value="NZ_QZEZ01000005.1"/>
</dbReference>
<proteinExistence type="inferred from homology"/>
<evidence type="ECO:0000256" key="12">
    <source>
        <dbReference type="SAM" id="Phobius"/>
    </source>
</evidence>
<dbReference type="Gene3D" id="3.30.465.10">
    <property type="match status" value="1"/>
</dbReference>
<dbReference type="InterPro" id="IPR044751">
    <property type="entry name" value="Ion_transp-like_CBS"/>
</dbReference>
<dbReference type="OrthoDB" id="110231at2"/>
<dbReference type="EMBL" id="QZEZ01000005">
    <property type="protein sequence ID" value="RJK95274.1"/>
    <property type="molecule type" value="Genomic_DNA"/>
</dbReference>
<feature type="domain" description="CBS" evidence="13">
    <location>
        <begin position="281"/>
        <end position="338"/>
    </location>
</feature>
<evidence type="ECO:0000256" key="8">
    <source>
        <dbReference type="ARBA" id="ARBA00023136"/>
    </source>
</evidence>
<dbReference type="SUPFAM" id="SSF54631">
    <property type="entry name" value="CBS-domain pair"/>
    <property type="match status" value="1"/>
</dbReference>
<dbReference type="GO" id="GO:0050660">
    <property type="term" value="F:flavin adenine dinucleotide binding"/>
    <property type="evidence" value="ECO:0007669"/>
    <property type="project" value="InterPro"/>
</dbReference>
<gene>
    <name evidence="15" type="ORF">D5H78_11415</name>
</gene>
<dbReference type="InterPro" id="IPR000644">
    <property type="entry name" value="CBS_dom"/>
</dbReference>
<keyword evidence="7 9" id="KW-0129">CBS domain</keyword>
<keyword evidence="4 10" id="KW-0812">Transmembrane</keyword>
<dbReference type="Pfam" id="PF00571">
    <property type="entry name" value="CBS"/>
    <property type="match status" value="2"/>
</dbReference>
<dbReference type="InterPro" id="IPR036318">
    <property type="entry name" value="FAD-bd_PCMH-like_sf"/>
</dbReference>
<dbReference type="AlphaFoldDB" id="A0A3A3YY99"/>
<evidence type="ECO:0000259" key="14">
    <source>
        <dbReference type="PROSITE" id="PS51846"/>
    </source>
</evidence>
<dbReference type="CDD" id="cd04590">
    <property type="entry name" value="CBS_pair_CorC_HlyC_assoc"/>
    <property type="match status" value="1"/>
</dbReference>
<feature type="region of interest" description="Disordered" evidence="11">
    <location>
        <begin position="424"/>
        <end position="467"/>
    </location>
</feature>
<feature type="domain" description="CNNM transmembrane" evidence="14">
    <location>
        <begin position="1"/>
        <end position="204"/>
    </location>
</feature>
<dbReference type="SMART" id="SM01091">
    <property type="entry name" value="CorC_HlyC"/>
    <property type="match status" value="1"/>
</dbReference>
<dbReference type="InterPro" id="IPR016169">
    <property type="entry name" value="FAD-bd_PCMH_sub2"/>
</dbReference>
<dbReference type="Proteomes" id="UP000265614">
    <property type="component" value="Unassembled WGS sequence"/>
</dbReference>
<keyword evidence="6 10" id="KW-1133">Transmembrane helix</keyword>
<sequence>MSETLSNILLVLLFVLVGGFFAGSELALVSLREAQARALARRGRRGETVARLHANQNDFLASVQIGVTLAGFLSSAFGAATLADDLAPVLVGWGVPEGASTTVALVVITLMISYVSLVLGELVPKRLALQRSEGISLLVAPVLARIATLSRPVVWLLSVSTNAVVRLLGGDPQAARETITEEELRDMVAGHETLGGEERRLIEEVFAAGERRLHEVMVPRTEVDFLDASLPAFKAAKLVAEMPHSRYPVVRGSHDDVVGFVHVRDLFNPDVAGRNTRVGEIAREVAQLPGTKQVLPAMSEMRRDGHHLAIVLDEYGGTDGIVTLEDLVEELIGDIRDEYDVDDEQTRTLRGGSVEVDGLLNLDDLAARTGLRLPEGPYETVAGFVMNELGRVPGPGDVVEALGHRLEVTELDGRRVDRIQITPLPEDAAEGAPAPGAGDAPGDGDAYGDEGAARGGATALPPGGGGA</sequence>
<dbReference type="SUPFAM" id="SSF56176">
    <property type="entry name" value="FAD-binding/transporter-associated domain-like"/>
    <property type="match status" value="1"/>
</dbReference>
<dbReference type="Gene3D" id="3.10.580.10">
    <property type="entry name" value="CBS-domain"/>
    <property type="match status" value="1"/>
</dbReference>
<evidence type="ECO:0000259" key="13">
    <source>
        <dbReference type="PROSITE" id="PS51371"/>
    </source>
</evidence>
<feature type="domain" description="CBS" evidence="13">
    <location>
        <begin position="217"/>
        <end position="276"/>
    </location>
</feature>
<dbReference type="PROSITE" id="PS51371">
    <property type="entry name" value="CBS"/>
    <property type="match status" value="2"/>
</dbReference>
<comment type="subcellular location">
    <subcellularLocation>
        <location evidence="1">Cell membrane</location>
        <topology evidence="1">Multi-pass membrane protein</topology>
    </subcellularLocation>
</comment>
<evidence type="ECO:0000256" key="4">
    <source>
        <dbReference type="ARBA" id="ARBA00022692"/>
    </source>
</evidence>
<evidence type="ECO:0000256" key="2">
    <source>
        <dbReference type="ARBA" id="ARBA00006337"/>
    </source>
</evidence>
<feature type="transmembrane region" description="Helical" evidence="12">
    <location>
        <begin position="103"/>
        <end position="123"/>
    </location>
</feature>
<evidence type="ECO:0000256" key="1">
    <source>
        <dbReference type="ARBA" id="ARBA00004651"/>
    </source>
</evidence>
<evidence type="ECO:0000256" key="9">
    <source>
        <dbReference type="PROSITE-ProRule" id="PRU00703"/>
    </source>
</evidence>
<keyword evidence="16" id="KW-1185">Reference proteome</keyword>
<feature type="transmembrane region" description="Helical" evidence="12">
    <location>
        <begin position="6"/>
        <end position="31"/>
    </location>
</feature>
<dbReference type="InterPro" id="IPR002550">
    <property type="entry name" value="CNNM"/>
</dbReference>
<accession>A0A3A3YY99</accession>
<comment type="caution">
    <text evidence="15">The sequence shown here is derived from an EMBL/GenBank/DDBJ whole genome shotgun (WGS) entry which is preliminary data.</text>
</comment>
<feature type="transmembrane region" description="Helical" evidence="12">
    <location>
        <begin position="135"/>
        <end position="157"/>
    </location>
</feature>
<dbReference type="FunFam" id="3.10.580.10:FF:000002">
    <property type="entry name" value="Magnesium/cobalt efflux protein CorC"/>
    <property type="match status" value="1"/>
</dbReference>
<keyword evidence="3" id="KW-1003">Cell membrane</keyword>